<dbReference type="InterPro" id="IPR043128">
    <property type="entry name" value="Rev_trsase/Diguanyl_cyclase"/>
</dbReference>
<evidence type="ECO:0000313" key="6">
    <source>
        <dbReference type="EMBL" id="RUO50315.1"/>
    </source>
</evidence>
<dbReference type="GO" id="GO:0052621">
    <property type="term" value="F:diguanylate cyclase activity"/>
    <property type="evidence" value="ECO:0007669"/>
    <property type="project" value="UniProtKB-EC"/>
</dbReference>
<dbReference type="InterPro" id="IPR000160">
    <property type="entry name" value="GGDEF_dom"/>
</dbReference>
<comment type="caution">
    <text evidence="6">The sequence shown here is derived from an EMBL/GenBank/DDBJ whole genome shotgun (WGS) entry which is preliminary data.</text>
</comment>
<evidence type="ECO:0000313" key="7">
    <source>
        <dbReference type="Proteomes" id="UP000286678"/>
    </source>
</evidence>
<reference evidence="7" key="1">
    <citation type="journal article" date="2018" name="Front. Microbiol.">
        <title>Genome-Based Analysis Reveals the Taxonomy and Diversity of the Family Idiomarinaceae.</title>
        <authorList>
            <person name="Liu Y."/>
            <person name="Lai Q."/>
            <person name="Shao Z."/>
        </authorList>
    </citation>
    <scope>NUCLEOTIDE SEQUENCE [LARGE SCALE GENOMIC DNA]</scope>
    <source>
        <strain evidence="7">SW15</strain>
    </source>
</reference>
<feature type="transmembrane region" description="Helical" evidence="4">
    <location>
        <begin position="21"/>
        <end position="44"/>
    </location>
</feature>
<keyword evidence="4" id="KW-1133">Transmembrane helix</keyword>
<dbReference type="EMBL" id="PIPT01000002">
    <property type="protein sequence ID" value="RUO50315.1"/>
    <property type="molecule type" value="Genomic_DNA"/>
</dbReference>
<feature type="transmembrane region" description="Helical" evidence="4">
    <location>
        <begin position="103"/>
        <end position="120"/>
    </location>
</feature>
<accession>A0A432XNL6</accession>
<evidence type="ECO:0000256" key="4">
    <source>
        <dbReference type="SAM" id="Phobius"/>
    </source>
</evidence>
<dbReference type="SMART" id="SM00267">
    <property type="entry name" value="GGDEF"/>
    <property type="match status" value="1"/>
</dbReference>
<keyword evidence="4" id="KW-0812">Transmembrane</keyword>
<dbReference type="Gene3D" id="3.30.70.270">
    <property type="match status" value="1"/>
</dbReference>
<organism evidence="6 7">
    <name type="scientific">Pseudidiomarina aquimaris</name>
    <dbReference type="NCBI Taxonomy" id="641841"/>
    <lineage>
        <taxon>Bacteria</taxon>
        <taxon>Pseudomonadati</taxon>
        <taxon>Pseudomonadota</taxon>
        <taxon>Gammaproteobacteria</taxon>
        <taxon>Alteromonadales</taxon>
        <taxon>Idiomarinaceae</taxon>
        <taxon>Pseudidiomarina</taxon>
    </lineage>
</organism>
<dbReference type="Proteomes" id="UP000286678">
    <property type="component" value="Unassembled WGS sequence"/>
</dbReference>
<keyword evidence="7" id="KW-1185">Reference proteome</keyword>
<dbReference type="Pfam" id="PF00990">
    <property type="entry name" value="GGDEF"/>
    <property type="match status" value="1"/>
</dbReference>
<gene>
    <name evidence="6" type="ORF">CWE21_04165</name>
</gene>
<feature type="transmembrane region" description="Helical" evidence="4">
    <location>
        <begin position="50"/>
        <end position="70"/>
    </location>
</feature>
<dbReference type="PANTHER" id="PTHR45138:SF9">
    <property type="entry name" value="DIGUANYLATE CYCLASE DGCM-RELATED"/>
    <property type="match status" value="1"/>
</dbReference>
<dbReference type="PROSITE" id="PS50887">
    <property type="entry name" value="GGDEF"/>
    <property type="match status" value="1"/>
</dbReference>
<keyword evidence="4" id="KW-0472">Membrane</keyword>
<protein>
    <recommendedName>
        <fullName evidence="2">diguanylate cyclase</fullName>
        <ecNumber evidence="2">2.7.7.65</ecNumber>
    </recommendedName>
</protein>
<name>A0A432XNL6_9GAMM</name>
<dbReference type="PANTHER" id="PTHR45138">
    <property type="entry name" value="REGULATORY COMPONENTS OF SENSORY TRANSDUCTION SYSTEM"/>
    <property type="match status" value="1"/>
</dbReference>
<dbReference type="CDD" id="cd01949">
    <property type="entry name" value="GGDEF"/>
    <property type="match status" value="1"/>
</dbReference>
<proteinExistence type="predicted"/>
<feature type="transmembrane region" description="Helical" evidence="4">
    <location>
        <begin position="77"/>
        <end position="97"/>
    </location>
</feature>
<dbReference type="InterPro" id="IPR029787">
    <property type="entry name" value="Nucleotide_cyclase"/>
</dbReference>
<dbReference type="FunFam" id="3.30.70.270:FF:000001">
    <property type="entry name" value="Diguanylate cyclase domain protein"/>
    <property type="match status" value="1"/>
</dbReference>
<evidence type="ECO:0000256" key="3">
    <source>
        <dbReference type="ARBA" id="ARBA00034247"/>
    </source>
</evidence>
<evidence type="ECO:0000256" key="1">
    <source>
        <dbReference type="ARBA" id="ARBA00001946"/>
    </source>
</evidence>
<dbReference type="AlphaFoldDB" id="A0A432XNL6"/>
<dbReference type="RefSeq" id="WP_126833197.1">
    <property type="nucleotide sequence ID" value="NZ_PIPT01000002.1"/>
</dbReference>
<dbReference type="InterPro" id="IPR050469">
    <property type="entry name" value="Diguanylate_Cyclase"/>
</dbReference>
<dbReference type="Pfam" id="PF20966">
    <property type="entry name" value="MASE6"/>
    <property type="match status" value="1"/>
</dbReference>
<feature type="transmembrane region" description="Helical" evidence="4">
    <location>
        <begin position="155"/>
        <end position="173"/>
    </location>
</feature>
<feature type="domain" description="GGDEF" evidence="5">
    <location>
        <begin position="225"/>
        <end position="354"/>
    </location>
</feature>
<sequence length="361" mass="40985">MNSRTQSNLSNTPQDPLYRRVQFLWALLWVMLITFLILGAFNYALNDIRWIAHMHWTTSILSVVLIYWHWQRPDQTFYVSWAVVIVCALVLAAYVVVMEGRDYSLIWLTIYPPVVFFLLGRRWGYILSVLVAGGGLIYAGNSAPSWHPAEFTGNSLLNIVLALAALITMLRHIERTRSEAFHYLHEHSQRLEYIAVTDPLTGLVNRTKLDHALYRGLQSARQEQKALSVIILDIDHFKKVNDTYGHQVGDRILIQLAQVLRSNTRGSDTLGRWGGEEFLLIAESCSRPQAKVLAEKIRHAVAAFIFYDDIRITVSLGVASFQPDDDESSLMRRADKALYAAKANGRNCTITEAELTQLAPN</sequence>
<dbReference type="InterPro" id="IPR048435">
    <property type="entry name" value="MASE6"/>
</dbReference>
<dbReference type="NCBIfam" id="TIGR00254">
    <property type="entry name" value="GGDEF"/>
    <property type="match status" value="1"/>
</dbReference>
<dbReference type="EC" id="2.7.7.65" evidence="2"/>
<comment type="cofactor">
    <cofactor evidence="1">
        <name>Mg(2+)</name>
        <dbReference type="ChEBI" id="CHEBI:18420"/>
    </cofactor>
</comment>
<comment type="catalytic activity">
    <reaction evidence="3">
        <text>2 GTP = 3',3'-c-di-GMP + 2 diphosphate</text>
        <dbReference type="Rhea" id="RHEA:24898"/>
        <dbReference type="ChEBI" id="CHEBI:33019"/>
        <dbReference type="ChEBI" id="CHEBI:37565"/>
        <dbReference type="ChEBI" id="CHEBI:58805"/>
        <dbReference type="EC" id="2.7.7.65"/>
    </reaction>
</comment>
<feature type="transmembrane region" description="Helical" evidence="4">
    <location>
        <begin position="125"/>
        <end position="143"/>
    </location>
</feature>
<evidence type="ECO:0000259" key="5">
    <source>
        <dbReference type="PROSITE" id="PS50887"/>
    </source>
</evidence>
<dbReference type="SUPFAM" id="SSF55073">
    <property type="entry name" value="Nucleotide cyclase"/>
    <property type="match status" value="1"/>
</dbReference>
<evidence type="ECO:0000256" key="2">
    <source>
        <dbReference type="ARBA" id="ARBA00012528"/>
    </source>
</evidence>